<sequence length="492" mass="49522">MHGPRSGPCRARGHSDEAVAGRAGSSSSVRGALAGLSLSMLLSSLGTSIANVGLPTLAHEFTASFQEVQWIVLAYLLAITTLIVTVGRLGDMTGRRRLLLVGISCFTAASVLCGAASALWLLIAARAAQGVGAAVMMSLAVALVGEAVPKARTGSAMGMLGTMSAIGTALGPSLGGALISVAGWRAIFFVQVPLGVLAFLFAYRYLPLDRRGRRAPFDLVGTALLALTLAAYALAMTIGRGRFGAANVVLLLTAAVGVGLFVLVEARATAPLIRLTMFLGAALSASLAMSMLVSTVMMATLVVGPFYLSRALGLDAALVGAVMSAGPLVAALAGMPAGHIVDRVGAQRMTLVGLVGIAAGSFLLSMMPARLGLLGYVVPTVVSTASYALFQAANNTAVMTGIHPDQRGLVSGMLNLARNLGLITGASAMGAVFALASATSDITKASPEAAAAGMRVTFAVGSMLLVAALAVGVACRASATRPSGLARPGEAS</sequence>
<feature type="region of interest" description="Disordered" evidence="5">
    <location>
        <begin position="1"/>
        <end position="23"/>
    </location>
</feature>
<feature type="transmembrane region" description="Helical" evidence="6">
    <location>
        <begin position="244"/>
        <end position="264"/>
    </location>
</feature>
<feature type="transmembrane region" description="Helical" evidence="6">
    <location>
        <begin position="32"/>
        <end position="56"/>
    </location>
</feature>
<proteinExistence type="predicted"/>
<dbReference type="GO" id="GO:0016020">
    <property type="term" value="C:membrane"/>
    <property type="evidence" value="ECO:0007669"/>
    <property type="project" value="UniProtKB-SubCell"/>
</dbReference>
<organism evidence="8 9">
    <name type="scientific">Sorangium cellulosum</name>
    <name type="common">Polyangium cellulosum</name>
    <dbReference type="NCBI Taxonomy" id="56"/>
    <lineage>
        <taxon>Bacteria</taxon>
        <taxon>Pseudomonadati</taxon>
        <taxon>Myxococcota</taxon>
        <taxon>Polyangia</taxon>
        <taxon>Polyangiales</taxon>
        <taxon>Polyangiaceae</taxon>
        <taxon>Sorangium</taxon>
    </lineage>
</organism>
<evidence type="ECO:0000256" key="1">
    <source>
        <dbReference type="ARBA" id="ARBA00004141"/>
    </source>
</evidence>
<evidence type="ECO:0000259" key="7">
    <source>
        <dbReference type="PROSITE" id="PS50850"/>
    </source>
</evidence>
<dbReference type="InterPro" id="IPR020846">
    <property type="entry name" value="MFS_dom"/>
</dbReference>
<feature type="transmembrane region" description="Helical" evidence="6">
    <location>
        <begin position="129"/>
        <end position="148"/>
    </location>
</feature>
<keyword evidence="4 6" id="KW-0472">Membrane</keyword>
<feature type="transmembrane region" description="Helical" evidence="6">
    <location>
        <begin position="373"/>
        <end position="390"/>
    </location>
</feature>
<accession>A0A150P3E9</accession>
<dbReference type="AlphaFoldDB" id="A0A150P3E9"/>
<evidence type="ECO:0000256" key="2">
    <source>
        <dbReference type="ARBA" id="ARBA00022692"/>
    </source>
</evidence>
<dbReference type="Gene3D" id="1.20.1250.20">
    <property type="entry name" value="MFS general substrate transporter like domains"/>
    <property type="match status" value="2"/>
</dbReference>
<protein>
    <submittedName>
        <fullName evidence="8">MFS transporter</fullName>
    </submittedName>
</protein>
<comment type="subcellular location">
    <subcellularLocation>
        <location evidence="1">Membrane</location>
        <topology evidence="1">Multi-pass membrane protein</topology>
    </subcellularLocation>
</comment>
<comment type="caution">
    <text evidence="8">The sequence shown here is derived from an EMBL/GenBank/DDBJ whole genome shotgun (WGS) entry which is preliminary data.</text>
</comment>
<feature type="transmembrane region" description="Helical" evidence="6">
    <location>
        <begin position="416"/>
        <end position="436"/>
    </location>
</feature>
<dbReference type="InterPro" id="IPR036259">
    <property type="entry name" value="MFS_trans_sf"/>
</dbReference>
<dbReference type="EMBL" id="JELX01004157">
    <property type="protein sequence ID" value="KYF50185.1"/>
    <property type="molecule type" value="Genomic_DNA"/>
</dbReference>
<evidence type="ECO:0000256" key="5">
    <source>
        <dbReference type="SAM" id="MobiDB-lite"/>
    </source>
</evidence>
<keyword evidence="3 6" id="KW-1133">Transmembrane helix</keyword>
<dbReference type="CDD" id="cd17321">
    <property type="entry name" value="MFS_MMR_MDR_like"/>
    <property type="match status" value="1"/>
</dbReference>
<feature type="transmembrane region" description="Helical" evidence="6">
    <location>
        <begin position="456"/>
        <end position="475"/>
    </location>
</feature>
<gene>
    <name evidence="8" type="ORF">BE04_28295</name>
</gene>
<feature type="transmembrane region" description="Helical" evidence="6">
    <location>
        <begin position="316"/>
        <end position="337"/>
    </location>
</feature>
<feature type="transmembrane region" description="Helical" evidence="6">
    <location>
        <begin position="218"/>
        <end position="238"/>
    </location>
</feature>
<feature type="transmembrane region" description="Helical" evidence="6">
    <location>
        <begin position="186"/>
        <end position="206"/>
    </location>
</feature>
<dbReference type="Pfam" id="PF07690">
    <property type="entry name" value="MFS_1"/>
    <property type="match status" value="1"/>
</dbReference>
<feature type="transmembrane region" description="Helical" evidence="6">
    <location>
        <begin position="68"/>
        <end position="86"/>
    </location>
</feature>
<dbReference type="PANTHER" id="PTHR42718:SF48">
    <property type="entry name" value="CONSERVED TWO-DOMAIN MEMBRANE PROTEIN-RELATED"/>
    <property type="match status" value="1"/>
</dbReference>
<evidence type="ECO:0000256" key="3">
    <source>
        <dbReference type="ARBA" id="ARBA00022989"/>
    </source>
</evidence>
<keyword evidence="2 6" id="KW-0812">Transmembrane</keyword>
<dbReference type="SUPFAM" id="SSF103473">
    <property type="entry name" value="MFS general substrate transporter"/>
    <property type="match status" value="1"/>
</dbReference>
<dbReference type="GO" id="GO:0022857">
    <property type="term" value="F:transmembrane transporter activity"/>
    <property type="evidence" value="ECO:0007669"/>
    <property type="project" value="InterPro"/>
</dbReference>
<evidence type="ECO:0000313" key="8">
    <source>
        <dbReference type="EMBL" id="KYF50185.1"/>
    </source>
</evidence>
<dbReference type="Proteomes" id="UP000075604">
    <property type="component" value="Unassembled WGS sequence"/>
</dbReference>
<dbReference type="PROSITE" id="PS50850">
    <property type="entry name" value="MFS"/>
    <property type="match status" value="1"/>
</dbReference>
<dbReference type="InterPro" id="IPR011701">
    <property type="entry name" value="MFS"/>
</dbReference>
<feature type="transmembrane region" description="Helical" evidence="6">
    <location>
        <begin position="349"/>
        <end position="367"/>
    </location>
</feature>
<feature type="transmembrane region" description="Helical" evidence="6">
    <location>
        <begin position="98"/>
        <end position="123"/>
    </location>
</feature>
<dbReference type="PANTHER" id="PTHR42718">
    <property type="entry name" value="MAJOR FACILITATOR SUPERFAMILY MULTIDRUG TRANSPORTER MFSC"/>
    <property type="match status" value="1"/>
</dbReference>
<name>A0A150P3E9_SORCE</name>
<evidence type="ECO:0000313" key="9">
    <source>
        <dbReference type="Proteomes" id="UP000075604"/>
    </source>
</evidence>
<reference evidence="8 9" key="1">
    <citation type="submission" date="2014-02" db="EMBL/GenBank/DDBJ databases">
        <title>The small core and large imbalanced accessory genome model reveals a collaborative survival strategy of Sorangium cellulosum strains in nature.</title>
        <authorList>
            <person name="Han K."/>
            <person name="Peng R."/>
            <person name="Blom J."/>
            <person name="Li Y.-Z."/>
        </authorList>
    </citation>
    <scope>NUCLEOTIDE SEQUENCE [LARGE SCALE GENOMIC DNA]</scope>
    <source>
        <strain evidence="8 9">So0157-18</strain>
    </source>
</reference>
<feature type="transmembrane region" description="Helical" evidence="6">
    <location>
        <begin position="160"/>
        <end position="180"/>
    </location>
</feature>
<dbReference type="PRINTS" id="PR01036">
    <property type="entry name" value="TCRTETB"/>
</dbReference>
<evidence type="ECO:0000256" key="6">
    <source>
        <dbReference type="SAM" id="Phobius"/>
    </source>
</evidence>
<evidence type="ECO:0000256" key="4">
    <source>
        <dbReference type="ARBA" id="ARBA00023136"/>
    </source>
</evidence>
<feature type="domain" description="Major facilitator superfamily (MFS) profile" evidence="7">
    <location>
        <begin position="32"/>
        <end position="479"/>
    </location>
</feature>
<feature type="transmembrane region" description="Helical" evidence="6">
    <location>
        <begin position="276"/>
        <end position="304"/>
    </location>
</feature>